<dbReference type="GO" id="GO:0016747">
    <property type="term" value="F:acyltransferase activity, transferring groups other than amino-acyl groups"/>
    <property type="evidence" value="ECO:0007669"/>
    <property type="project" value="InterPro"/>
</dbReference>
<dbReference type="OrthoDB" id="226313at2"/>
<proteinExistence type="predicted"/>
<reference evidence="2 3" key="1">
    <citation type="submission" date="2019-04" db="EMBL/GenBank/DDBJ databases">
        <title>Streptomyces oryziradicis sp. nov., a novel actinomycete isolated from rhizosphere soil of rice (Oryza sativa L.).</title>
        <authorList>
            <person name="Li C."/>
        </authorList>
    </citation>
    <scope>NUCLEOTIDE SEQUENCE [LARGE SCALE GENOMIC DNA]</scope>
    <source>
        <strain evidence="2 3">NEAU-C40</strain>
    </source>
</reference>
<dbReference type="Proteomes" id="UP000305778">
    <property type="component" value="Unassembled WGS sequence"/>
</dbReference>
<dbReference type="SUPFAM" id="SSF55729">
    <property type="entry name" value="Acyl-CoA N-acyltransferases (Nat)"/>
    <property type="match status" value="1"/>
</dbReference>
<dbReference type="PROSITE" id="PS51186">
    <property type="entry name" value="GNAT"/>
    <property type="match status" value="1"/>
</dbReference>
<name>A0A4U0S713_9ACTN</name>
<dbReference type="AlphaFoldDB" id="A0A4U0S713"/>
<gene>
    <name evidence="2" type="ORF">FCI23_34055</name>
</gene>
<organism evidence="2 3">
    <name type="scientific">Actinacidiphila oryziradicis</name>
    <dbReference type="NCBI Taxonomy" id="2571141"/>
    <lineage>
        <taxon>Bacteria</taxon>
        <taxon>Bacillati</taxon>
        <taxon>Actinomycetota</taxon>
        <taxon>Actinomycetes</taxon>
        <taxon>Kitasatosporales</taxon>
        <taxon>Streptomycetaceae</taxon>
        <taxon>Actinacidiphila</taxon>
    </lineage>
</organism>
<dbReference type="Pfam" id="PF13673">
    <property type="entry name" value="Acetyltransf_10"/>
    <property type="match status" value="1"/>
</dbReference>
<feature type="domain" description="N-acetyltransferase" evidence="1">
    <location>
        <begin position="1"/>
        <end position="143"/>
    </location>
</feature>
<comment type="caution">
    <text evidence="2">The sequence shown here is derived from an EMBL/GenBank/DDBJ whole genome shotgun (WGS) entry which is preliminary data.</text>
</comment>
<keyword evidence="3" id="KW-1185">Reference proteome</keyword>
<sequence length="682" mass="76038">MRVQLVDPSHELLDAVIQLGDRNRATLGFLAGAAFEQAAHSRTLLAATIRGKLAGYALFALPAQRIRLAHLCVDDRFKHRGIARLLVDKISELHQDRSGIGLKCRRDYGLEPMWTALGFEQTNEVDGRGADRHPLVVWWRDHHHPNLFTDLESTAQFRVAMDLNVFADLYSRDPRSGREETQGLTASWIEDMVDLLVLPTLVEEIGKLKDPAERRRQLALASNHDRLHPDRAAADVLVREMLTRGKTEFGLDLPREPNDLLDLRYVAEASVSGVGYVVSRDNFLTSSIGPLAEAVCNVRVLRPSEIVVHVDELIRAQAYQGRDLLGTSFSDGAVPAGQEERLAVFLDQPSGERKSSFHARLRDLASKPATWDRRWILDGDGRPAALYCMRQQDGQMEVSLLRTAVSHPLAGTLARQLLYLLKGMCRDQGISVLRLSDPNLSKDIRTAAAEDGFQSHQDTLVALVVDACADASSITDLAAQAGALVGFDTPELPASMPAAAAYAVERAWWPAKITDAELPSFLVPIWPLFASDLFEFSPSLLPRNDRLGISRQHVYYRAARSAGERVPARILWYASSDKNRTVQQVIACSRLDDTVVDQGRALHARFQHLGVWERRHIDKAANTEGLARALLFSDTEIFPRPISLSRLRTLADEHRHSLRLQSVSKIPPQLFSALYREGHIAR</sequence>
<dbReference type="InterPro" id="IPR016181">
    <property type="entry name" value="Acyl_CoA_acyltransferase"/>
</dbReference>
<dbReference type="EMBL" id="SUMC01000045">
    <property type="protein sequence ID" value="TKA04914.1"/>
    <property type="molecule type" value="Genomic_DNA"/>
</dbReference>
<evidence type="ECO:0000259" key="1">
    <source>
        <dbReference type="PROSITE" id="PS51186"/>
    </source>
</evidence>
<keyword evidence="2" id="KW-0808">Transferase</keyword>
<evidence type="ECO:0000313" key="3">
    <source>
        <dbReference type="Proteomes" id="UP000305778"/>
    </source>
</evidence>
<accession>A0A4U0S713</accession>
<dbReference type="Gene3D" id="3.40.630.30">
    <property type="match status" value="1"/>
</dbReference>
<evidence type="ECO:0000313" key="2">
    <source>
        <dbReference type="EMBL" id="TKA04914.1"/>
    </source>
</evidence>
<protein>
    <submittedName>
        <fullName evidence="2">GNAT family N-acetyltransferase</fullName>
    </submittedName>
</protein>
<dbReference type="InterPro" id="IPR000182">
    <property type="entry name" value="GNAT_dom"/>
</dbReference>